<dbReference type="eggNOG" id="COG2906">
    <property type="taxonomic scope" value="Bacteria"/>
</dbReference>
<proteinExistence type="predicted"/>
<sequence length="64" mass="6967">MYVCICNAIKETDLRAAARCCQGNAETLYAALGRTPQCRQCLEEAEEIIADELCGDRSAAMTAH</sequence>
<dbReference type="EMBL" id="AGFM01000009">
    <property type="protein sequence ID" value="EHJ62120.1"/>
    <property type="molecule type" value="Genomic_DNA"/>
</dbReference>
<dbReference type="OrthoDB" id="7428628at2"/>
<evidence type="ECO:0000313" key="1">
    <source>
        <dbReference type="EMBL" id="EHJ62120.1"/>
    </source>
</evidence>
<comment type="caution">
    <text evidence="1">The sequence shown here is derived from an EMBL/GenBank/DDBJ whole genome shotgun (WGS) entry which is preliminary data.</text>
</comment>
<dbReference type="Proteomes" id="UP000004030">
    <property type="component" value="Unassembled WGS sequence"/>
</dbReference>
<dbReference type="AlphaFoldDB" id="G6E8P6"/>
<dbReference type="STRING" id="1088721.JI59_16545"/>
<name>G6E8P6_9SPHN</name>
<dbReference type="PATRIC" id="fig|1088721.3.peg.707"/>
<reference evidence="1 2" key="1">
    <citation type="journal article" date="2012" name="J. Bacteriol.">
        <title>Genome sequence of benzo(a)pyrene-degrading bacterium Novosphingobium pentaromativorans US6-1.</title>
        <authorList>
            <person name="Luo Y.R."/>
            <person name="Kang S.G."/>
            <person name="Kim S.J."/>
            <person name="Kim M.R."/>
            <person name="Li N."/>
            <person name="Lee J.H."/>
            <person name="Kwon K.K."/>
        </authorList>
    </citation>
    <scope>NUCLEOTIDE SEQUENCE [LARGE SCALE GENOMIC DNA]</scope>
    <source>
        <strain evidence="1 2">US6-1</strain>
    </source>
</reference>
<dbReference type="InterPro" id="IPR041854">
    <property type="entry name" value="BFD-like_2Fe2S-bd_dom_sf"/>
</dbReference>
<gene>
    <name evidence="1" type="ORF">NSU_0717</name>
</gene>
<protein>
    <recommendedName>
        <fullName evidence="3">Ferredoxin</fullName>
    </recommendedName>
</protein>
<keyword evidence="2" id="KW-1185">Reference proteome</keyword>
<accession>G6E8P6</accession>
<dbReference type="RefSeq" id="WP_007011633.1">
    <property type="nucleotide sequence ID" value="NZ_AGFM01000009.1"/>
</dbReference>
<dbReference type="KEGG" id="npn:JI59_16545"/>
<dbReference type="Gene3D" id="1.10.10.1100">
    <property type="entry name" value="BFD-like [2Fe-2S]-binding domain"/>
    <property type="match status" value="1"/>
</dbReference>
<evidence type="ECO:0000313" key="2">
    <source>
        <dbReference type="Proteomes" id="UP000004030"/>
    </source>
</evidence>
<evidence type="ECO:0008006" key="3">
    <source>
        <dbReference type="Google" id="ProtNLM"/>
    </source>
</evidence>
<organism evidence="1 2">
    <name type="scientific">Novosphingobium pentaromativorans US6-1</name>
    <dbReference type="NCBI Taxonomy" id="1088721"/>
    <lineage>
        <taxon>Bacteria</taxon>
        <taxon>Pseudomonadati</taxon>
        <taxon>Pseudomonadota</taxon>
        <taxon>Alphaproteobacteria</taxon>
        <taxon>Sphingomonadales</taxon>
        <taxon>Sphingomonadaceae</taxon>
        <taxon>Novosphingobium</taxon>
    </lineage>
</organism>